<keyword evidence="5" id="KW-1185">Reference proteome</keyword>
<dbReference type="KEGG" id="mboi:DQF64_08470"/>
<dbReference type="Proteomes" id="UP001163283">
    <property type="component" value="Chromosome"/>
</dbReference>
<dbReference type="EMBL" id="CP087830">
    <property type="protein sequence ID" value="UZA02019.1"/>
    <property type="molecule type" value="Genomic_DNA"/>
</dbReference>
<sequence>MHQKSSLITFFALLLSACDDEYKKGYSDGKSDGYKEGKEVGYKEGHQVGYEEGKADGYKEGHQVGYTEGHDDGYWEGTQFLVQDNALPTAGLGILIVLCLIMVVVWYKVFFLFFKEKLAKRKIVKQIKQLEKSKLFETQIAIELQKKQIQEEIANFVGITKSEEFIRRIFLDSLAETDEIDSYKDFYVNIITKIADSNELSNEFKLKLYSKVLEIAKRQSFQKDDENNESSNQESGL</sequence>
<keyword evidence="1" id="KW-0472">Membrane</keyword>
<evidence type="ECO:0000313" key="4">
    <source>
        <dbReference type="Proteomes" id="UP001163283"/>
    </source>
</evidence>
<evidence type="ECO:0000256" key="1">
    <source>
        <dbReference type="SAM" id="Phobius"/>
    </source>
</evidence>
<keyword evidence="1" id="KW-0812">Transmembrane</keyword>
<evidence type="ECO:0000313" key="3">
    <source>
        <dbReference type="EMBL" id="UZA50605.1"/>
    </source>
</evidence>
<reference evidence="3 4" key="1">
    <citation type="journal article" date="2022" name="BMC Microbiol.">
        <title>Whole genome sequencing of Moraxella bovis strains from North America reveals two genotypes with different genetic determinants.</title>
        <authorList>
            <person name="Wynn E.L."/>
            <person name="Hille M.M."/>
            <person name="Loy J.D."/>
            <person name="Schuller G."/>
            <person name="Kuhn K.L."/>
            <person name="Dickey A.M."/>
            <person name="Bono J.L."/>
            <person name="Clawson M.L."/>
        </authorList>
    </citation>
    <scope>NUCLEOTIDE SEQUENCE [LARGE SCALE GENOMIC DNA]</scope>
    <source>
        <strain evidence="2">SAM102599</strain>
        <strain evidence="3 4">SAM57978</strain>
    </source>
</reference>
<dbReference type="Proteomes" id="UP001163632">
    <property type="component" value="Chromosome"/>
</dbReference>
<protein>
    <recommendedName>
        <fullName evidence="6">Flagellar assembly protein H</fullName>
    </recommendedName>
</protein>
<feature type="transmembrane region" description="Helical" evidence="1">
    <location>
        <begin position="90"/>
        <end position="114"/>
    </location>
</feature>
<dbReference type="GeneID" id="77188388"/>
<name>A0AAQ2QAM3_MORBO</name>
<evidence type="ECO:0008006" key="6">
    <source>
        <dbReference type="Google" id="ProtNLM"/>
    </source>
</evidence>
<accession>A0AAQ2QAM3</accession>
<gene>
    <name evidence="2" type="ORF">LP092_08385</name>
    <name evidence="3" type="ORF">LP129_08625</name>
</gene>
<dbReference type="AlphaFoldDB" id="A0AAQ2QAM3"/>
<dbReference type="PROSITE" id="PS51257">
    <property type="entry name" value="PROKAR_LIPOPROTEIN"/>
    <property type="match status" value="1"/>
</dbReference>
<organism evidence="3 4">
    <name type="scientific">Moraxella bovis</name>
    <dbReference type="NCBI Taxonomy" id="476"/>
    <lineage>
        <taxon>Bacteria</taxon>
        <taxon>Pseudomonadati</taxon>
        <taxon>Pseudomonadota</taxon>
        <taxon>Gammaproteobacteria</taxon>
        <taxon>Moraxellales</taxon>
        <taxon>Moraxellaceae</taxon>
        <taxon>Moraxella</taxon>
    </lineage>
</organism>
<evidence type="ECO:0000313" key="2">
    <source>
        <dbReference type="EMBL" id="UZA02019.1"/>
    </source>
</evidence>
<evidence type="ECO:0000313" key="5">
    <source>
        <dbReference type="Proteomes" id="UP001163632"/>
    </source>
</evidence>
<dbReference type="EMBL" id="CP087781">
    <property type="protein sequence ID" value="UZA50605.1"/>
    <property type="molecule type" value="Genomic_DNA"/>
</dbReference>
<keyword evidence="1" id="KW-1133">Transmembrane helix</keyword>
<dbReference type="RefSeq" id="WP_112742346.1">
    <property type="nucleotide sequence ID" value="NZ_CP030241.1"/>
</dbReference>
<proteinExistence type="predicted"/>